<keyword evidence="2 3" id="KW-0808">Transferase</keyword>
<evidence type="ECO:0000256" key="2">
    <source>
        <dbReference type="ARBA" id="ARBA00022679"/>
    </source>
</evidence>
<organism evidence="3 4">
    <name type="scientific">Larkinella punicea</name>
    <dbReference type="NCBI Taxonomy" id="2315727"/>
    <lineage>
        <taxon>Bacteria</taxon>
        <taxon>Pseudomonadati</taxon>
        <taxon>Bacteroidota</taxon>
        <taxon>Cytophagia</taxon>
        <taxon>Cytophagales</taxon>
        <taxon>Spirosomataceae</taxon>
        <taxon>Larkinella</taxon>
    </lineage>
</organism>
<accession>A0A368JN09</accession>
<dbReference type="SUPFAM" id="SSF47648">
    <property type="entry name" value="Nucleoside phosphorylase/phosphoribosyltransferase N-terminal domain"/>
    <property type="match status" value="1"/>
</dbReference>
<dbReference type="RefSeq" id="WP_114407509.1">
    <property type="nucleotide sequence ID" value="NZ_QOWE01000015.1"/>
</dbReference>
<dbReference type="Gene3D" id="3.40.1030.10">
    <property type="entry name" value="Nucleoside phosphorylase/phosphoribosyltransferase catalytic domain"/>
    <property type="match status" value="1"/>
</dbReference>
<dbReference type="Proteomes" id="UP000253383">
    <property type="component" value="Unassembled WGS sequence"/>
</dbReference>
<keyword evidence="4" id="KW-1185">Reference proteome</keyword>
<protein>
    <submittedName>
        <fullName evidence="3">Anthranilate phosphoribosyltransferase</fullName>
    </submittedName>
</protein>
<gene>
    <name evidence="3" type="ORF">DUE52_18440</name>
</gene>
<evidence type="ECO:0000256" key="1">
    <source>
        <dbReference type="ARBA" id="ARBA00022676"/>
    </source>
</evidence>
<keyword evidence="1 3" id="KW-0328">Glycosyltransferase</keyword>
<dbReference type="OrthoDB" id="9814181at2"/>
<dbReference type="EMBL" id="QOWE01000015">
    <property type="protein sequence ID" value="RCR68044.1"/>
    <property type="molecule type" value="Genomic_DNA"/>
</dbReference>
<dbReference type="GO" id="GO:0016757">
    <property type="term" value="F:glycosyltransferase activity"/>
    <property type="evidence" value="ECO:0007669"/>
    <property type="project" value="UniProtKB-KW"/>
</dbReference>
<evidence type="ECO:0000313" key="3">
    <source>
        <dbReference type="EMBL" id="RCR68044.1"/>
    </source>
</evidence>
<evidence type="ECO:0000313" key="4">
    <source>
        <dbReference type="Proteomes" id="UP000253383"/>
    </source>
</evidence>
<name>A0A368JN09_9BACT</name>
<reference evidence="3 4" key="1">
    <citation type="submission" date="2018-07" db="EMBL/GenBank/DDBJ databases">
        <title>Genome analysis of Larkinella rosea.</title>
        <authorList>
            <person name="Zhou Z."/>
            <person name="Wang G."/>
        </authorList>
    </citation>
    <scope>NUCLEOTIDE SEQUENCE [LARGE SCALE GENOMIC DNA]</scope>
    <source>
        <strain evidence="4">zzj9</strain>
    </source>
</reference>
<proteinExistence type="predicted"/>
<dbReference type="AlphaFoldDB" id="A0A368JN09"/>
<dbReference type="SUPFAM" id="SSF52418">
    <property type="entry name" value="Nucleoside phosphorylase/phosphoribosyltransferase catalytic domain"/>
    <property type="match status" value="1"/>
</dbReference>
<dbReference type="InterPro" id="IPR036320">
    <property type="entry name" value="Glycosyl_Trfase_fam3_N_dom_sf"/>
</dbReference>
<sequence>MLQTPSIADPTTTALGRGIQHIGFGKLGRRPLPPALMEECRQELVSGHADPLQKGAFLGALLAKGPMPEEQSLEQVFGKGAFLNPTYFINKVCPDLPTNLFPIATKLLKGHILRASEAHQLGNFLFLNDDCETFKGMAINILRIRIESNDEYKGFYNAAMETITPGFRQLSCVDRPLVQLAEPFDGVEHTYLITPLLAHFFEQRGYGALSVVGRTPGPKYTLNAHDLYLYLGCQMLQSNHEINTPPEPFGWVLDQKALSPALNRWVDRRRLMLKRPFLATLEKILNPCSARILVTPVFQVPFQMKMAELALMAGFDAVIVMKRGLEGSLSPSTSRSSGILCAVRTARGHLFYQHFDADLPAFAEYRTASDEIVMNLQVNDNARLIRDFMNEGETANDDFDNRVRFTQALLSRGMDWIEGQLDGRTMKDVRLS</sequence>
<dbReference type="InterPro" id="IPR035902">
    <property type="entry name" value="Nuc_phospho_transferase"/>
</dbReference>
<comment type="caution">
    <text evidence="3">The sequence shown here is derived from an EMBL/GenBank/DDBJ whole genome shotgun (WGS) entry which is preliminary data.</text>
</comment>
<dbReference type="Gene3D" id="1.20.970.10">
    <property type="entry name" value="Transferase, Pyrimidine Nucleoside Phosphorylase, Chain C"/>
    <property type="match status" value="1"/>
</dbReference>